<feature type="compositionally biased region" description="Basic and acidic residues" evidence="1">
    <location>
        <begin position="169"/>
        <end position="178"/>
    </location>
</feature>
<dbReference type="GeneTree" id="ENSGT00940000177587"/>
<feature type="region of interest" description="Disordered" evidence="1">
    <location>
        <begin position="1"/>
        <end position="30"/>
    </location>
</feature>
<dbReference type="PANTHER" id="PTHR21510">
    <property type="entry name" value="AKNA DOMAIN-CONTAINING PROTEIN"/>
    <property type="match status" value="1"/>
</dbReference>
<organism evidence="2 3">
    <name type="scientific">Labrus bergylta</name>
    <name type="common">ballan wrasse</name>
    <dbReference type="NCBI Taxonomy" id="56723"/>
    <lineage>
        <taxon>Eukaryota</taxon>
        <taxon>Metazoa</taxon>
        <taxon>Chordata</taxon>
        <taxon>Craniata</taxon>
        <taxon>Vertebrata</taxon>
        <taxon>Euteleostomi</taxon>
        <taxon>Actinopterygii</taxon>
        <taxon>Neopterygii</taxon>
        <taxon>Teleostei</taxon>
        <taxon>Neoteleostei</taxon>
        <taxon>Acanthomorphata</taxon>
        <taxon>Eupercaria</taxon>
        <taxon>Labriformes</taxon>
        <taxon>Labridae</taxon>
        <taxon>Labrus</taxon>
    </lineage>
</organism>
<feature type="region of interest" description="Disordered" evidence="1">
    <location>
        <begin position="167"/>
        <end position="234"/>
    </location>
</feature>
<evidence type="ECO:0000313" key="2">
    <source>
        <dbReference type="Ensembl" id="ENSLBEP00000032278.1"/>
    </source>
</evidence>
<accession>A0A3Q3GP36</accession>
<reference evidence="2" key="1">
    <citation type="submission" date="2025-08" db="UniProtKB">
        <authorList>
            <consortium name="Ensembl"/>
        </authorList>
    </citation>
    <scope>IDENTIFICATION</scope>
</reference>
<feature type="compositionally biased region" description="Low complexity" evidence="1">
    <location>
        <begin position="193"/>
        <end position="206"/>
    </location>
</feature>
<feature type="region of interest" description="Disordered" evidence="1">
    <location>
        <begin position="266"/>
        <end position="294"/>
    </location>
</feature>
<evidence type="ECO:0000313" key="3">
    <source>
        <dbReference type="Proteomes" id="UP000261660"/>
    </source>
</evidence>
<dbReference type="Ensembl" id="ENSLBET00000033721.1">
    <property type="protein sequence ID" value="ENSLBEP00000032278.1"/>
    <property type="gene ID" value="ENSLBEG00000024332.1"/>
</dbReference>
<dbReference type="InParanoid" id="A0A3Q3GP36"/>
<dbReference type="Proteomes" id="UP000261660">
    <property type="component" value="Unplaced"/>
</dbReference>
<proteinExistence type="predicted"/>
<evidence type="ECO:0000256" key="1">
    <source>
        <dbReference type="SAM" id="MobiDB-lite"/>
    </source>
</evidence>
<keyword evidence="3" id="KW-1185">Reference proteome</keyword>
<dbReference type="PANTHER" id="PTHR21510:SF16">
    <property type="entry name" value="PROTEIN AKNAD1"/>
    <property type="match status" value="1"/>
</dbReference>
<protein>
    <submittedName>
        <fullName evidence="2">Uncharacterized protein</fullName>
    </submittedName>
</protein>
<name>A0A3Q3GP36_9LABR</name>
<dbReference type="STRING" id="56723.ENSLBEP00000032278"/>
<dbReference type="InterPro" id="IPR052655">
    <property type="entry name" value="AKNA_Centrosome-Trans_reg"/>
</dbReference>
<dbReference type="AlphaFoldDB" id="A0A3Q3GP36"/>
<reference evidence="2" key="2">
    <citation type="submission" date="2025-09" db="UniProtKB">
        <authorList>
            <consortium name="Ensembl"/>
        </authorList>
    </citation>
    <scope>IDENTIFICATION</scope>
</reference>
<sequence length="359" mass="39572">MCLLKDQTPCKDTSDEDQDDLPYDPFDGDLGSTYFNKTSISEGERSSDGRATVHASPDALDLLECNQIERDDLVKHLFSVEHNAEKPAFAPSCPADINQVLLRHFSQEELLRPGRLIEAETLPEVSLLESMDGTVLSWAPVNKSTTNNSNNSESFACNSEIIQSSCAERSNEKSHDVKSSLVEEPEERPEKVNASASNCIASNSQSPDSKQDTSAVDLAKQEKSQENDQVGQVPLVRTRSFTEMKYGQGQVHYPLPDFSKVAPKVKIPKAPSGPAQPQPLPQSPSTMHRAQSSPEMLEVISRVLEDSVQLSEKPYVFKDEDKQTPALVHHLQVEHFQSAESSSVNALHCTDICLHMSLG</sequence>